<dbReference type="InterPro" id="IPR003594">
    <property type="entry name" value="HATPase_dom"/>
</dbReference>
<dbReference type="InterPro" id="IPR013767">
    <property type="entry name" value="PAS_fold"/>
</dbReference>
<dbReference type="PRINTS" id="PR00344">
    <property type="entry name" value="BCTRLSENSOR"/>
</dbReference>
<sequence>MDKRRLEETSKRLSSALDQVLEVITILDARDGFILYSNTTFSQVFGSPSLPGPRQRFMDLFECRILTSALEQARQGQAWTGRSSLKIHGGKRLTFEGTVSPVRNEEGVVESLVVRLRDITLEVEKDAQLRQAHKMDALGILAGGMAHDFNNLIGAILNAAELIERQLPPDSPIQRKLEIIQQVGGRARDLSAQILNFSRRADDAPTTFDLPDLVTEVSTVLQTTLPKNVDVRTDLAGGIRMLGNPSQLHQVIMNLGINASQAMQPGGGVLSIRLQPVNAGRRESDQPFPEPCALLSIEDTGCGMDQPTLERIFEPFFTTKAVGHGTGLGLSVVYGIVQGHGGSLQVSSEPGRGSAFHIRLPILREAPRELDPRSTGSQSGH</sequence>
<dbReference type="InterPro" id="IPR036890">
    <property type="entry name" value="HATPase_C_sf"/>
</dbReference>
<dbReference type="SUPFAM" id="SSF47384">
    <property type="entry name" value="Homodimeric domain of signal transducing histidine kinase"/>
    <property type="match status" value="1"/>
</dbReference>
<dbReference type="GO" id="GO:0006355">
    <property type="term" value="P:regulation of DNA-templated transcription"/>
    <property type="evidence" value="ECO:0007669"/>
    <property type="project" value="InterPro"/>
</dbReference>
<dbReference type="PANTHER" id="PTHR43065:SF42">
    <property type="entry name" value="TWO-COMPONENT SENSOR PPRA"/>
    <property type="match status" value="1"/>
</dbReference>
<dbReference type="PANTHER" id="PTHR43065">
    <property type="entry name" value="SENSOR HISTIDINE KINASE"/>
    <property type="match status" value="1"/>
</dbReference>
<protein>
    <recommendedName>
        <fullName evidence="2">histidine kinase</fullName>
        <ecNumber evidence="2">2.7.13.3</ecNumber>
    </recommendedName>
</protein>
<feature type="domain" description="Histidine kinase" evidence="9">
    <location>
        <begin position="144"/>
        <end position="364"/>
    </location>
</feature>
<dbReference type="SMART" id="SM00387">
    <property type="entry name" value="HATPase_c"/>
    <property type="match status" value="1"/>
</dbReference>
<dbReference type="Gene3D" id="1.10.287.130">
    <property type="match status" value="1"/>
</dbReference>
<evidence type="ECO:0000259" key="10">
    <source>
        <dbReference type="PROSITE" id="PS50113"/>
    </source>
</evidence>
<dbReference type="EMBL" id="JADKIO010000011">
    <property type="protein sequence ID" value="MBK9797697.1"/>
    <property type="molecule type" value="Genomic_DNA"/>
</dbReference>
<organism evidence="11 12">
    <name type="scientific">Candidatus Geothrix skivensis</name>
    <dbReference type="NCBI Taxonomy" id="2954439"/>
    <lineage>
        <taxon>Bacteria</taxon>
        <taxon>Pseudomonadati</taxon>
        <taxon>Acidobacteriota</taxon>
        <taxon>Holophagae</taxon>
        <taxon>Holophagales</taxon>
        <taxon>Holophagaceae</taxon>
        <taxon>Geothrix</taxon>
    </lineage>
</organism>
<feature type="domain" description="PAC" evidence="10">
    <location>
        <begin position="79"/>
        <end position="131"/>
    </location>
</feature>
<dbReference type="Proteomes" id="UP000886657">
    <property type="component" value="Unassembled WGS sequence"/>
</dbReference>
<dbReference type="Pfam" id="PF02518">
    <property type="entry name" value="HATPase_c"/>
    <property type="match status" value="1"/>
</dbReference>
<dbReference type="AlphaFoldDB" id="A0A9D7SJP4"/>
<dbReference type="GO" id="GO:0005524">
    <property type="term" value="F:ATP binding"/>
    <property type="evidence" value="ECO:0007669"/>
    <property type="project" value="UniProtKB-KW"/>
</dbReference>
<dbReference type="CDD" id="cd00082">
    <property type="entry name" value="HisKA"/>
    <property type="match status" value="1"/>
</dbReference>
<reference evidence="11" key="1">
    <citation type="submission" date="2020-10" db="EMBL/GenBank/DDBJ databases">
        <title>Connecting structure to function with the recovery of over 1000 high-quality activated sludge metagenome-assembled genomes encoding full-length rRNA genes using long-read sequencing.</title>
        <authorList>
            <person name="Singleton C.M."/>
            <person name="Petriglieri F."/>
            <person name="Kristensen J.M."/>
            <person name="Kirkegaard R.H."/>
            <person name="Michaelsen T.Y."/>
            <person name="Andersen M.H."/>
            <person name="Karst S.M."/>
            <person name="Dueholm M.S."/>
            <person name="Nielsen P.H."/>
            <person name="Albertsen M."/>
        </authorList>
    </citation>
    <scope>NUCLEOTIDE SEQUENCE</scope>
    <source>
        <strain evidence="11">Skiv_18-Q3-R9-52_MAXAC.067</strain>
    </source>
</reference>
<keyword evidence="6" id="KW-0418">Kinase</keyword>
<evidence type="ECO:0000313" key="11">
    <source>
        <dbReference type="EMBL" id="MBK9797697.1"/>
    </source>
</evidence>
<keyword evidence="7" id="KW-0067">ATP-binding</keyword>
<evidence type="ECO:0000259" key="9">
    <source>
        <dbReference type="PROSITE" id="PS50109"/>
    </source>
</evidence>
<dbReference type="EC" id="2.7.13.3" evidence="2"/>
<accession>A0A9D7SJP4</accession>
<proteinExistence type="predicted"/>
<dbReference type="SMART" id="SM00388">
    <property type="entry name" value="HisKA"/>
    <property type="match status" value="1"/>
</dbReference>
<dbReference type="InterPro" id="IPR035965">
    <property type="entry name" value="PAS-like_dom_sf"/>
</dbReference>
<evidence type="ECO:0000256" key="8">
    <source>
        <dbReference type="ARBA" id="ARBA00023012"/>
    </source>
</evidence>
<gene>
    <name evidence="11" type="ORF">IPP58_14645</name>
</gene>
<dbReference type="InterPro" id="IPR005467">
    <property type="entry name" value="His_kinase_dom"/>
</dbReference>
<evidence type="ECO:0000256" key="1">
    <source>
        <dbReference type="ARBA" id="ARBA00000085"/>
    </source>
</evidence>
<dbReference type="Gene3D" id="3.30.450.20">
    <property type="entry name" value="PAS domain"/>
    <property type="match status" value="1"/>
</dbReference>
<comment type="catalytic activity">
    <reaction evidence="1">
        <text>ATP + protein L-histidine = ADP + protein N-phospho-L-histidine.</text>
        <dbReference type="EC" id="2.7.13.3"/>
    </reaction>
</comment>
<evidence type="ECO:0000256" key="2">
    <source>
        <dbReference type="ARBA" id="ARBA00012438"/>
    </source>
</evidence>
<evidence type="ECO:0000256" key="5">
    <source>
        <dbReference type="ARBA" id="ARBA00022741"/>
    </source>
</evidence>
<dbReference type="SUPFAM" id="SSF55785">
    <property type="entry name" value="PYP-like sensor domain (PAS domain)"/>
    <property type="match status" value="1"/>
</dbReference>
<name>A0A9D7SJP4_9BACT</name>
<dbReference type="InterPro" id="IPR004358">
    <property type="entry name" value="Sig_transdc_His_kin-like_C"/>
</dbReference>
<dbReference type="InterPro" id="IPR003661">
    <property type="entry name" value="HisK_dim/P_dom"/>
</dbReference>
<keyword evidence="4" id="KW-0808">Transferase</keyword>
<keyword evidence="5" id="KW-0547">Nucleotide-binding</keyword>
<evidence type="ECO:0000256" key="4">
    <source>
        <dbReference type="ARBA" id="ARBA00022679"/>
    </source>
</evidence>
<dbReference type="Pfam" id="PF00512">
    <property type="entry name" value="HisKA"/>
    <property type="match status" value="1"/>
</dbReference>
<dbReference type="Pfam" id="PF00989">
    <property type="entry name" value="PAS"/>
    <property type="match status" value="1"/>
</dbReference>
<keyword evidence="8" id="KW-0902">Two-component regulatory system</keyword>
<dbReference type="InterPro" id="IPR000700">
    <property type="entry name" value="PAS-assoc_C"/>
</dbReference>
<dbReference type="SUPFAM" id="SSF55874">
    <property type="entry name" value="ATPase domain of HSP90 chaperone/DNA topoisomerase II/histidine kinase"/>
    <property type="match status" value="1"/>
</dbReference>
<evidence type="ECO:0000256" key="3">
    <source>
        <dbReference type="ARBA" id="ARBA00022553"/>
    </source>
</evidence>
<comment type="caution">
    <text evidence="11">The sequence shown here is derived from an EMBL/GenBank/DDBJ whole genome shotgun (WGS) entry which is preliminary data.</text>
</comment>
<evidence type="ECO:0000313" key="12">
    <source>
        <dbReference type="Proteomes" id="UP000886657"/>
    </source>
</evidence>
<keyword evidence="3" id="KW-0597">Phosphoprotein</keyword>
<evidence type="ECO:0000256" key="6">
    <source>
        <dbReference type="ARBA" id="ARBA00022777"/>
    </source>
</evidence>
<dbReference type="Gene3D" id="3.30.565.10">
    <property type="entry name" value="Histidine kinase-like ATPase, C-terminal domain"/>
    <property type="match status" value="1"/>
</dbReference>
<dbReference type="GO" id="GO:0000155">
    <property type="term" value="F:phosphorelay sensor kinase activity"/>
    <property type="evidence" value="ECO:0007669"/>
    <property type="project" value="InterPro"/>
</dbReference>
<dbReference type="PROSITE" id="PS50109">
    <property type="entry name" value="HIS_KIN"/>
    <property type="match status" value="1"/>
</dbReference>
<dbReference type="PROSITE" id="PS50113">
    <property type="entry name" value="PAC"/>
    <property type="match status" value="1"/>
</dbReference>
<evidence type="ECO:0000256" key="7">
    <source>
        <dbReference type="ARBA" id="ARBA00022840"/>
    </source>
</evidence>
<dbReference type="InterPro" id="IPR036097">
    <property type="entry name" value="HisK_dim/P_sf"/>
</dbReference>